<sequence>MSSTTKHYFSQDFEQSRETFRGHLEKIKKKWPDAELTSTSIGKEQDNTIDMIYSQATGKNENVIFMSSGEHGIEGYAGAASIHVFVDEFLDKIDPENNGICLIHALNPWGMRNFRRVTENNVDLNRNYVYNRSELLEDVNKKYENEEELFVPSHTIKDLKKEKAKLYTDLSKALAREGYSGVKQAKGMGQFEFEKGVYYGGKNVEENTLFLKRVQQDLLGNFQRVIHMDWHTALGPSNEVAMVLPGTDSRDTEEVKDKYGMKNIVRSSTDTIKGDSNNHFYLVKEDYPETYLFSALFEFGTFGEGKKAELRELMTIVFENQLYWEGAEKEEDRQYIMDEFMAMFYPQEEEWQEDVIKEARYAIESLLKGEKVL</sequence>
<dbReference type="Gene3D" id="3.40.630.10">
    <property type="entry name" value="Zn peptidases"/>
    <property type="match status" value="1"/>
</dbReference>
<evidence type="ECO:0000313" key="1">
    <source>
        <dbReference type="EMBL" id="MFC4559513.1"/>
    </source>
</evidence>
<comment type="caution">
    <text evidence="1">The sequence shown here is derived from an EMBL/GenBank/DDBJ whole genome shotgun (WGS) entry which is preliminary data.</text>
</comment>
<evidence type="ECO:0000313" key="2">
    <source>
        <dbReference type="Proteomes" id="UP001595989"/>
    </source>
</evidence>
<dbReference type="InterPro" id="IPR021259">
    <property type="entry name" value="DUF2817"/>
</dbReference>
<organism evidence="1 2">
    <name type="scientific">Virgibacillus kekensis</name>
    <dbReference type="NCBI Taxonomy" id="202261"/>
    <lineage>
        <taxon>Bacteria</taxon>
        <taxon>Bacillati</taxon>
        <taxon>Bacillota</taxon>
        <taxon>Bacilli</taxon>
        <taxon>Bacillales</taxon>
        <taxon>Bacillaceae</taxon>
        <taxon>Virgibacillus</taxon>
    </lineage>
</organism>
<keyword evidence="2" id="KW-1185">Reference proteome</keyword>
<gene>
    <name evidence="1" type="ORF">ACFO3D_15040</name>
</gene>
<dbReference type="Pfam" id="PF10994">
    <property type="entry name" value="DUF2817"/>
    <property type="match status" value="1"/>
</dbReference>
<dbReference type="EMBL" id="JBHSFU010000009">
    <property type="protein sequence ID" value="MFC4559513.1"/>
    <property type="molecule type" value="Genomic_DNA"/>
</dbReference>
<dbReference type="RefSeq" id="WP_390297819.1">
    <property type="nucleotide sequence ID" value="NZ_JBHSFU010000009.1"/>
</dbReference>
<protein>
    <submittedName>
        <fullName evidence="1">M14 family metallopeptidase</fullName>
    </submittedName>
</protein>
<dbReference type="CDD" id="cd06233">
    <property type="entry name" value="M14-like"/>
    <property type="match status" value="1"/>
</dbReference>
<dbReference type="SUPFAM" id="SSF53187">
    <property type="entry name" value="Zn-dependent exopeptidases"/>
    <property type="match status" value="1"/>
</dbReference>
<accession>A0ABV9DPK6</accession>
<reference evidence="2" key="1">
    <citation type="journal article" date="2019" name="Int. J. Syst. Evol. Microbiol.">
        <title>The Global Catalogue of Microorganisms (GCM) 10K type strain sequencing project: providing services to taxonomists for standard genome sequencing and annotation.</title>
        <authorList>
            <consortium name="The Broad Institute Genomics Platform"/>
            <consortium name="The Broad Institute Genome Sequencing Center for Infectious Disease"/>
            <person name="Wu L."/>
            <person name="Ma J."/>
        </authorList>
    </citation>
    <scope>NUCLEOTIDE SEQUENCE [LARGE SCALE GENOMIC DNA]</scope>
    <source>
        <strain evidence="2">CGMCC 4.7426</strain>
    </source>
</reference>
<proteinExistence type="predicted"/>
<name>A0ABV9DPK6_9BACI</name>
<dbReference type="Proteomes" id="UP001595989">
    <property type="component" value="Unassembled WGS sequence"/>
</dbReference>